<gene>
    <name evidence="12" type="primary">clsA</name>
    <name evidence="14" type="ORF">B1C78_03040</name>
</gene>
<keyword evidence="5 12" id="KW-0812">Transmembrane</keyword>
<dbReference type="PANTHER" id="PTHR21248">
    <property type="entry name" value="CARDIOLIPIN SYNTHASE"/>
    <property type="match status" value="1"/>
</dbReference>
<dbReference type="SMART" id="SM00155">
    <property type="entry name" value="PLDc"/>
    <property type="match status" value="2"/>
</dbReference>
<comment type="subcellular location">
    <subcellularLocation>
        <location evidence="1 12">Cell membrane</location>
        <topology evidence="1 12">Multi-pass membrane protein</topology>
    </subcellularLocation>
</comment>
<feature type="active site" evidence="12">
    <location>
        <position position="415"/>
    </location>
</feature>
<feature type="active site" evidence="12">
    <location>
        <position position="408"/>
    </location>
</feature>
<evidence type="ECO:0000256" key="5">
    <source>
        <dbReference type="ARBA" id="ARBA00022692"/>
    </source>
</evidence>
<keyword evidence="8 12" id="KW-0443">Lipid metabolism</keyword>
<feature type="domain" description="PLD phosphodiesterase" evidence="13">
    <location>
        <begin position="403"/>
        <end position="430"/>
    </location>
</feature>
<dbReference type="RefSeq" id="WP_077277660.1">
    <property type="nucleotide sequence ID" value="NZ_MVBK01000018.1"/>
</dbReference>
<keyword evidence="6" id="KW-0677">Repeat</keyword>
<feature type="domain" description="PLD phosphodiesterase" evidence="13">
    <location>
        <begin position="228"/>
        <end position="255"/>
    </location>
</feature>
<evidence type="ECO:0000256" key="11">
    <source>
        <dbReference type="ARBA" id="ARBA00023264"/>
    </source>
</evidence>
<keyword evidence="15" id="KW-1185">Reference proteome</keyword>
<feature type="active site" evidence="12">
    <location>
        <position position="410"/>
    </location>
</feature>
<dbReference type="AlphaFoldDB" id="A0A1V3NS48"/>
<dbReference type="GO" id="GO:0005886">
    <property type="term" value="C:plasma membrane"/>
    <property type="evidence" value="ECO:0007669"/>
    <property type="project" value="UniProtKB-SubCell"/>
</dbReference>
<dbReference type="PANTHER" id="PTHR21248:SF22">
    <property type="entry name" value="PHOSPHOLIPASE D"/>
    <property type="match status" value="1"/>
</dbReference>
<evidence type="ECO:0000256" key="10">
    <source>
        <dbReference type="ARBA" id="ARBA00023209"/>
    </source>
</evidence>
<dbReference type="InterPro" id="IPR022924">
    <property type="entry name" value="Cardiolipin_synthase"/>
</dbReference>
<dbReference type="STRING" id="108003.B1C78_03040"/>
<evidence type="ECO:0000256" key="2">
    <source>
        <dbReference type="ARBA" id="ARBA00022475"/>
    </source>
</evidence>
<dbReference type="CDD" id="cd09161">
    <property type="entry name" value="PLDc_PaCLS_like_2"/>
    <property type="match status" value="1"/>
</dbReference>
<reference evidence="14 15" key="1">
    <citation type="submission" date="2017-02" db="EMBL/GenBank/DDBJ databases">
        <title>Genomic diversity within the haloalkaliphilic genus Thioalkalivibrio.</title>
        <authorList>
            <person name="Ahn A.-C."/>
            <person name="Meier-Kolthoff J."/>
            <person name="Overmars L."/>
            <person name="Richter M."/>
            <person name="Woyke T."/>
            <person name="Sorokin D.Y."/>
            <person name="Muyzer G."/>
        </authorList>
    </citation>
    <scope>NUCLEOTIDE SEQUENCE [LARGE SCALE GENOMIC DNA]</scope>
    <source>
        <strain evidence="14 15">ALJD</strain>
    </source>
</reference>
<evidence type="ECO:0000256" key="4">
    <source>
        <dbReference type="ARBA" id="ARBA00022679"/>
    </source>
</evidence>
<dbReference type="GO" id="GO:0032049">
    <property type="term" value="P:cardiolipin biosynthetic process"/>
    <property type="evidence" value="ECO:0007669"/>
    <property type="project" value="UniProtKB-UniRule"/>
</dbReference>
<feature type="transmembrane region" description="Helical" evidence="12">
    <location>
        <begin position="21"/>
        <end position="38"/>
    </location>
</feature>
<evidence type="ECO:0000256" key="8">
    <source>
        <dbReference type="ARBA" id="ARBA00023098"/>
    </source>
</evidence>
<keyword evidence="7 12" id="KW-1133">Transmembrane helix</keyword>
<evidence type="ECO:0000256" key="3">
    <source>
        <dbReference type="ARBA" id="ARBA00022516"/>
    </source>
</evidence>
<dbReference type="FunFam" id="3.30.870.10:FF:000014">
    <property type="entry name" value="Cardiolipin synthase"/>
    <property type="match status" value="1"/>
</dbReference>
<evidence type="ECO:0000256" key="12">
    <source>
        <dbReference type="HAMAP-Rule" id="MF_00190"/>
    </source>
</evidence>
<dbReference type="CDD" id="cd09155">
    <property type="entry name" value="PLDc_PaCLS_like_1"/>
    <property type="match status" value="1"/>
</dbReference>
<dbReference type="InterPro" id="IPR027379">
    <property type="entry name" value="CLS_N"/>
</dbReference>
<evidence type="ECO:0000256" key="1">
    <source>
        <dbReference type="ARBA" id="ARBA00004651"/>
    </source>
</evidence>
<dbReference type="EC" id="2.7.8.-" evidence="12"/>
<keyword evidence="9 12" id="KW-0472">Membrane</keyword>
<dbReference type="Pfam" id="PF13091">
    <property type="entry name" value="PLDc_2"/>
    <property type="match status" value="2"/>
</dbReference>
<feature type="active site" evidence="12">
    <location>
        <position position="235"/>
    </location>
</feature>
<dbReference type="Gene3D" id="3.30.870.10">
    <property type="entry name" value="Endonuclease Chain A"/>
    <property type="match status" value="2"/>
</dbReference>
<organism evidence="14 15">
    <name type="scientific">Thioalkalivibrio denitrificans</name>
    <dbReference type="NCBI Taxonomy" id="108003"/>
    <lineage>
        <taxon>Bacteria</taxon>
        <taxon>Pseudomonadati</taxon>
        <taxon>Pseudomonadota</taxon>
        <taxon>Gammaproteobacteria</taxon>
        <taxon>Chromatiales</taxon>
        <taxon>Ectothiorhodospiraceae</taxon>
        <taxon>Thioalkalivibrio</taxon>
    </lineage>
</organism>
<proteinExistence type="inferred from homology"/>
<sequence length="490" mass="55072">MTGDTPLAQTPAAPRRRRWRWWAAVLIVAHLLGFASSIDALMSTRTPQGTVAWIVSLNAVPYVAVPAYWVFGRDRFQGYVIARRDVDSALAAALAPKTKELLFHRFEPDTPDKHLYGVEALAKWPILGGNDVHLLVDGEAAFEDIFTGIDAAQRYLLVQFYIVRADGVGLELQRRLIERARAGVEVYFLYDEIGSYRLPATYLDTLRAAGVRVHHFHSTRGWGNRFQLNFRNHRKIVVADGERAWVGGLNVADEYLGRNVRIGPWRDTHLRIEGPAALALQAVFLEDWHWATDEIPDLPWEPLRRTGHGVPVLILPSGPADRFETASLMMQQSIHAAHHRVWIASPYFVPDEGVLGMLKLAALSGVDVRILIPERPDNILTYYAAYAFIGPLLEAGVRIYRYQDGFLHGKSFVVDEVGGAVGTVNLDNRSFRLNFEVTAMVLDSGFAAELDTMFEADFARSREMTLEDLERLPLWHRVASRAAYLLAPVL</sequence>
<keyword evidence="11 12" id="KW-1208">Phospholipid metabolism</keyword>
<comment type="caution">
    <text evidence="14">The sequence shown here is derived from an EMBL/GenBank/DDBJ whole genome shotgun (WGS) entry which is preliminary data.</text>
</comment>
<dbReference type="GO" id="GO:0008808">
    <property type="term" value="F:cardiolipin synthase activity"/>
    <property type="evidence" value="ECO:0007669"/>
    <property type="project" value="UniProtKB-UniRule"/>
</dbReference>
<keyword evidence="4 12" id="KW-0808">Transferase</keyword>
<keyword evidence="2 12" id="KW-1003">Cell membrane</keyword>
<keyword evidence="3 12" id="KW-0444">Lipid biosynthesis</keyword>
<evidence type="ECO:0000256" key="9">
    <source>
        <dbReference type="ARBA" id="ARBA00023136"/>
    </source>
</evidence>
<evidence type="ECO:0000256" key="7">
    <source>
        <dbReference type="ARBA" id="ARBA00022989"/>
    </source>
</evidence>
<feature type="active site" evidence="12">
    <location>
        <position position="240"/>
    </location>
</feature>
<comment type="function">
    <text evidence="12">Catalyzes the reversible phosphatidyl group transfer from one phosphatidylglycerol molecule to another to form cardiolipin (CL) (diphosphatidylglycerol) and glycerol.</text>
</comment>
<evidence type="ECO:0000256" key="6">
    <source>
        <dbReference type="ARBA" id="ARBA00022737"/>
    </source>
</evidence>
<dbReference type="Pfam" id="PF13396">
    <property type="entry name" value="PLDc_N"/>
    <property type="match status" value="1"/>
</dbReference>
<evidence type="ECO:0000259" key="13">
    <source>
        <dbReference type="PROSITE" id="PS50035"/>
    </source>
</evidence>
<dbReference type="PROSITE" id="PS50035">
    <property type="entry name" value="PLD"/>
    <property type="match status" value="2"/>
</dbReference>
<comment type="similarity">
    <text evidence="12">Belongs to the phospholipase D family. Cardiolipin synthase subfamily. ClsA sub-subfamily.</text>
</comment>
<dbReference type="EMBL" id="MVBK01000018">
    <property type="protein sequence ID" value="OOG27642.1"/>
    <property type="molecule type" value="Genomic_DNA"/>
</dbReference>
<dbReference type="OrthoDB" id="9762009at2"/>
<name>A0A1V3NS48_9GAMM</name>
<dbReference type="InterPro" id="IPR025202">
    <property type="entry name" value="PLD-like_dom"/>
</dbReference>
<feature type="transmembrane region" description="Helical" evidence="12">
    <location>
        <begin position="50"/>
        <end position="71"/>
    </location>
</feature>
<dbReference type="SUPFAM" id="SSF56024">
    <property type="entry name" value="Phospholipase D/nuclease"/>
    <property type="match status" value="2"/>
</dbReference>
<dbReference type="HAMAP" id="MF_00190">
    <property type="entry name" value="Cardiolipin_synth_ClsA"/>
    <property type="match status" value="1"/>
</dbReference>
<keyword evidence="10 12" id="KW-0594">Phospholipid biosynthesis</keyword>
<dbReference type="NCBIfam" id="TIGR04265">
    <property type="entry name" value="bac_cardiolipin"/>
    <property type="match status" value="1"/>
</dbReference>
<evidence type="ECO:0000313" key="15">
    <source>
        <dbReference type="Proteomes" id="UP000189462"/>
    </source>
</evidence>
<evidence type="ECO:0000313" key="14">
    <source>
        <dbReference type="EMBL" id="OOG27642.1"/>
    </source>
</evidence>
<dbReference type="InterPro" id="IPR030840">
    <property type="entry name" value="CL_synthase_A"/>
</dbReference>
<dbReference type="InterPro" id="IPR001736">
    <property type="entry name" value="PLipase_D/transphosphatidylase"/>
</dbReference>
<dbReference type="Proteomes" id="UP000189462">
    <property type="component" value="Unassembled WGS sequence"/>
</dbReference>
<feature type="active site" evidence="12">
    <location>
        <position position="233"/>
    </location>
</feature>
<accession>A0A1V3NS48</accession>
<protein>
    <recommendedName>
        <fullName evidence="12">Cardiolipin synthase A</fullName>
        <shortName evidence="12">CL synthase</shortName>
        <ecNumber evidence="12">2.7.8.-</ecNumber>
    </recommendedName>
</protein>
<comment type="catalytic activity">
    <reaction evidence="12">
        <text>2 a 1,2-diacyl-sn-glycero-3-phospho-(1'-sn-glycerol) = a cardiolipin + glycerol</text>
        <dbReference type="Rhea" id="RHEA:31451"/>
        <dbReference type="ChEBI" id="CHEBI:17754"/>
        <dbReference type="ChEBI" id="CHEBI:62237"/>
        <dbReference type="ChEBI" id="CHEBI:64716"/>
    </reaction>
</comment>